<feature type="signal peptide" evidence="1">
    <location>
        <begin position="1"/>
        <end position="25"/>
    </location>
</feature>
<dbReference type="AlphaFoldDB" id="A0A1I7XR25"/>
<evidence type="ECO:0000313" key="3">
    <source>
        <dbReference type="WBParaSite" id="Hba_20184"/>
    </source>
</evidence>
<keyword evidence="1" id="KW-0732">Signal</keyword>
<sequence>MMVLCFVFVIVGLSLVSMSINVVQSNSLKGKIMKYLSGGDQMGASVGMMRMWGNNKTAKYLMPLLRFI</sequence>
<proteinExistence type="predicted"/>
<name>A0A1I7XR25_HETBA</name>
<dbReference type="Proteomes" id="UP000095283">
    <property type="component" value="Unplaced"/>
</dbReference>
<reference evidence="3" key="1">
    <citation type="submission" date="2016-11" db="UniProtKB">
        <authorList>
            <consortium name="WormBaseParasite"/>
        </authorList>
    </citation>
    <scope>IDENTIFICATION</scope>
</reference>
<evidence type="ECO:0000256" key="1">
    <source>
        <dbReference type="SAM" id="SignalP"/>
    </source>
</evidence>
<keyword evidence="2" id="KW-1185">Reference proteome</keyword>
<accession>A0A1I7XR25</accession>
<evidence type="ECO:0000313" key="2">
    <source>
        <dbReference type="Proteomes" id="UP000095283"/>
    </source>
</evidence>
<protein>
    <submittedName>
        <fullName evidence="3">Secreted protein</fullName>
    </submittedName>
</protein>
<dbReference type="WBParaSite" id="Hba_20184">
    <property type="protein sequence ID" value="Hba_20184"/>
    <property type="gene ID" value="Hba_20184"/>
</dbReference>
<feature type="chain" id="PRO_5009311436" evidence="1">
    <location>
        <begin position="26"/>
        <end position="68"/>
    </location>
</feature>
<organism evidence="2 3">
    <name type="scientific">Heterorhabditis bacteriophora</name>
    <name type="common">Entomopathogenic nematode worm</name>
    <dbReference type="NCBI Taxonomy" id="37862"/>
    <lineage>
        <taxon>Eukaryota</taxon>
        <taxon>Metazoa</taxon>
        <taxon>Ecdysozoa</taxon>
        <taxon>Nematoda</taxon>
        <taxon>Chromadorea</taxon>
        <taxon>Rhabditida</taxon>
        <taxon>Rhabditina</taxon>
        <taxon>Rhabditomorpha</taxon>
        <taxon>Strongyloidea</taxon>
        <taxon>Heterorhabditidae</taxon>
        <taxon>Heterorhabditis</taxon>
    </lineage>
</organism>